<proteinExistence type="inferred from homology"/>
<evidence type="ECO:0000256" key="19">
    <source>
        <dbReference type="PIRSR" id="PIRSR601508-2"/>
    </source>
</evidence>
<dbReference type="Pfam" id="PF01094">
    <property type="entry name" value="ANF_receptor"/>
    <property type="match status" value="1"/>
</dbReference>
<feature type="binding site" evidence="18">
    <location>
        <position position="538"/>
    </location>
    <ligand>
        <name>L-glutamate</name>
        <dbReference type="ChEBI" id="CHEBI:29985"/>
    </ligand>
</feature>
<keyword evidence="10 20" id="KW-1015">Disulfide bond</keyword>
<keyword evidence="13 21" id="KW-0628">Postsynaptic cell membrane</keyword>
<feature type="disulfide bond" evidence="20">
    <location>
        <begin position="113"/>
        <end position="364"/>
    </location>
</feature>
<keyword evidence="6 21" id="KW-1133">Transmembrane helix</keyword>
<evidence type="ECO:0000256" key="11">
    <source>
        <dbReference type="ARBA" id="ARBA00023170"/>
    </source>
</evidence>
<dbReference type="InterPro" id="IPR028082">
    <property type="entry name" value="Peripla_BP_I"/>
</dbReference>
<feature type="transmembrane region" description="Helical" evidence="21">
    <location>
        <begin position="654"/>
        <end position="676"/>
    </location>
</feature>
<feature type="site" description="Interaction with the cone snail toxin Con-ikot-ikot" evidence="19">
    <location>
        <position position="710"/>
    </location>
</feature>
<dbReference type="Pfam" id="PF00060">
    <property type="entry name" value="Lig_chan"/>
    <property type="match status" value="1"/>
</dbReference>
<dbReference type="InterPro" id="IPR019594">
    <property type="entry name" value="Glu/Gly-bd"/>
</dbReference>
<comment type="caution">
    <text evidence="24">The sequence shown here is derived from an EMBL/GenBank/DDBJ whole genome shotgun (WGS) entry which is preliminary data.</text>
</comment>
<evidence type="ECO:0000256" key="17">
    <source>
        <dbReference type="ARBA" id="ARBA00036634"/>
    </source>
</evidence>
<sequence>MSAKSTWIISYLKLSNMENYVNCCHIAMDKRRNVLIWILYFMSEFCLSSNQVLRIGGIFETRENEPVSVEELAFKFAVTSINRNRTLMPNTTLTYDIQRVNLFDSFEASRRVCDQLALGVVAVFGPSHSSSVSAVQSICNALEVPHIQTRWKHPSVDNKDTFYINLYPEYSAISRAILDIVTFMKWKSVTIVYEDSTGLMRMQELIKAPSKNNLKVRIRQLPSGSSDARPLLKEMKKGKECFVIFDCSYKMAAELLKQLMSMGMMTEYYHFFFTTLDLFALDLEPYRFTGVNMTAFRMLNLDSPVVSSVMERWSMERLQALPKADTILQNRIMTTEAALMYDAVFMVAVASQRATQMTVSSLQCHRHKPWRYGPRFMNLFREARWDGLTGRIVLNKTDGLRRDFDLELISLKEDKNAKIGVWNSFTGLNLTEAKKDNTNDSESLFNRTLIVTTILENPYVMYKKSDKVLYGNDRFEGYCLDLLKELSNILGFTYEVKLVSDGKYGAQNDKGEWNGMVRELIDNIADLAVAPLTITYVREKVIDFSKPFMTLGISILYRKPNGTNPGVFSFLNPLTPDIWMYVLLACLGVSCVLFAIARFSPYEWYNPHPCNPASDVVQNNFTLLNSFWFGVGALMRQGTEVMPKALSTRIVGGIWWFFTLIIISSYTANLAAFLTVERMDSPIASADDLAKQTKIEYGAVRDGSTMTFFKKSKISTYEKMWAFMSSRKNTALMKNNREGITRVLTTDYALLMESTSIEYISQRNCNLTQVGGLIDSKGYGVGTPIGSPYRDKVTIAILQLQEEGKLHMMKEKWWRGNGCPEEDNKEANALGVENIGGIFIVLAAGLVLSVFVAIGEFIYKARKNSDIEEAFCFFYGVQSGQLQRHPSISSSGTSLSTDLESGRLLGDDLASR</sequence>
<comment type="subcellular location">
    <subcellularLocation>
        <location evidence="16 21">Postsynaptic cell membrane</location>
        <topology evidence="16 21">Multi-pass membrane protein</topology>
    </subcellularLocation>
</comment>
<evidence type="ECO:0000256" key="5">
    <source>
        <dbReference type="ARBA" id="ARBA00022729"/>
    </source>
</evidence>
<evidence type="ECO:0000256" key="3">
    <source>
        <dbReference type="ARBA" id="ARBA00022553"/>
    </source>
</evidence>
<evidence type="ECO:0000256" key="9">
    <source>
        <dbReference type="ARBA" id="ARBA00023136"/>
    </source>
</evidence>
<evidence type="ECO:0000256" key="7">
    <source>
        <dbReference type="ARBA" id="ARBA00023018"/>
    </source>
</evidence>
<dbReference type="SUPFAM" id="SSF53850">
    <property type="entry name" value="Periplasmic binding protein-like II"/>
    <property type="match status" value="1"/>
</dbReference>
<dbReference type="PRINTS" id="PR00177">
    <property type="entry name" value="NMDARECEPTOR"/>
</dbReference>
<feature type="domain" description="Ionotropic glutamate receptor L-glutamate and glycine-binding" evidence="23">
    <location>
        <begin position="458"/>
        <end position="522"/>
    </location>
</feature>
<evidence type="ECO:0000256" key="16">
    <source>
        <dbReference type="ARBA" id="ARBA00034104"/>
    </source>
</evidence>
<evidence type="ECO:0000256" key="8">
    <source>
        <dbReference type="ARBA" id="ARBA00023065"/>
    </source>
</evidence>
<keyword evidence="25" id="KW-1185">Reference proteome</keyword>
<evidence type="ECO:0000256" key="13">
    <source>
        <dbReference type="ARBA" id="ARBA00023257"/>
    </source>
</evidence>
<evidence type="ECO:0000256" key="6">
    <source>
        <dbReference type="ARBA" id="ARBA00022989"/>
    </source>
</evidence>
<evidence type="ECO:0000256" key="21">
    <source>
        <dbReference type="RuleBase" id="RU367118"/>
    </source>
</evidence>
<evidence type="ECO:0000256" key="12">
    <source>
        <dbReference type="ARBA" id="ARBA00023180"/>
    </source>
</evidence>
<feature type="transmembrane region" description="Helical" evidence="21">
    <location>
        <begin position="835"/>
        <end position="859"/>
    </location>
</feature>
<keyword evidence="12" id="KW-0325">Glycoprotein</keyword>
<dbReference type="GO" id="GO:0045211">
    <property type="term" value="C:postsynaptic membrane"/>
    <property type="evidence" value="ECO:0007669"/>
    <property type="project" value="UniProtKB-SubCell"/>
</dbReference>
<evidence type="ECO:0000256" key="14">
    <source>
        <dbReference type="ARBA" id="ARBA00023286"/>
    </source>
</evidence>
<dbReference type="EMBL" id="JBHFQA010000008">
    <property type="protein sequence ID" value="KAL2094289.1"/>
    <property type="molecule type" value="Genomic_DNA"/>
</dbReference>
<feature type="disulfide bond" evidence="20">
    <location>
        <begin position="765"/>
        <end position="819"/>
    </location>
</feature>
<keyword evidence="2 21" id="KW-1003">Cell membrane</keyword>
<dbReference type="FunFam" id="3.40.190.10:FF:000240">
    <property type="entry name" value="Glutamate receptor ionotropic, kainate 2"/>
    <property type="match status" value="1"/>
</dbReference>
<dbReference type="InterPro" id="IPR001508">
    <property type="entry name" value="Iono_Glu_rcpt_met"/>
</dbReference>
<feature type="binding site" evidence="18">
    <location>
        <position position="704"/>
    </location>
    <ligand>
        <name>L-glutamate</name>
        <dbReference type="ChEBI" id="CHEBI:29985"/>
    </ligand>
</feature>
<keyword evidence="7 21" id="KW-0770">Synapse</keyword>
<evidence type="ECO:0000256" key="4">
    <source>
        <dbReference type="ARBA" id="ARBA00022692"/>
    </source>
</evidence>
<evidence type="ECO:0000256" key="10">
    <source>
        <dbReference type="ARBA" id="ARBA00023157"/>
    </source>
</evidence>
<evidence type="ECO:0000256" key="15">
    <source>
        <dbReference type="ARBA" id="ARBA00023303"/>
    </source>
</evidence>
<feature type="domain" description="Ionotropic glutamate receptor C-terminal" evidence="22">
    <location>
        <begin position="448"/>
        <end position="816"/>
    </location>
</feature>
<dbReference type="CDD" id="cd06382">
    <property type="entry name" value="PBP1_iGluR_Kainate"/>
    <property type="match status" value="1"/>
</dbReference>
<protein>
    <recommendedName>
        <fullName evidence="21">Glutamate receptor</fullName>
    </recommendedName>
</protein>
<keyword evidence="14 21" id="KW-1071">Ligand-gated ion channel</keyword>
<keyword evidence="8 21" id="KW-0406">Ion transport</keyword>
<dbReference type="PANTHER" id="PTHR18966">
    <property type="entry name" value="IONOTROPIC GLUTAMATE RECEPTOR"/>
    <property type="match status" value="1"/>
</dbReference>
<comment type="similarity">
    <text evidence="21">Belongs to the glutamate-gated ion channel (TC 1.A.10.1) family.</text>
</comment>
<evidence type="ECO:0000256" key="18">
    <source>
        <dbReference type="PIRSR" id="PIRSR601508-1"/>
    </source>
</evidence>
<feature type="transmembrane region" description="Helical" evidence="21">
    <location>
        <begin position="578"/>
        <end position="597"/>
    </location>
</feature>
<dbReference type="FunFam" id="3.40.50.2300:FF:000010">
    <property type="entry name" value="Glutamate ionotropic receptor kainate type subunit 1"/>
    <property type="match status" value="1"/>
</dbReference>
<keyword evidence="5" id="KW-0732">Signal</keyword>
<keyword evidence="9 21" id="KW-0472">Membrane</keyword>
<dbReference type="FunFam" id="1.10.287.70:FF:000010">
    <property type="entry name" value="Putative glutamate receptor ionotropic kainate 1"/>
    <property type="match status" value="1"/>
</dbReference>
<accession>A0ABD1K578</accession>
<gene>
    <name evidence="24" type="ORF">ACEWY4_009008</name>
</gene>
<keyword evidence="3" id="KW-0597">Phosphoprotein</keyword>
<name>A0ABD1K578_9TELE</name>
<dbReference type="SMART" id="SM00079">
    <property type="entry name" value="PBPe"/>
    <property type="match status" value="1"/>
</dbReference>
<feature type="binding site" evidence="18">
    <location>
        <position position="531"/>
    </location>
    <ligand>
        <name>L-glutamate</name>
        <dbReference type="ChEBI" id="CHEBI:29985"/>
    </ligand>
</feature>
<comment type="catalytic activity">
    <reaction evidence="17">
        <text>Ca(2+)(in) = Ca(2+)(out)</text>
        <dbReference type="Rhea" id="RHEA:29671"/>
        <dbReference type="ChEBI" id="CHEBI:29108"/>
    </reaction>
</comment>
<evidence type="ECO:0000256" key="1">
    <source>
        <dbReference type="ARBA" id="ARBA00022448"/>
    </source>
</evidence>
<dbReference type="Gene3D" id="3.40.50.2300">
    <property type="match status" value="2"/>
</dbReference>
<organism evidence="24 25">
    <name type="scientific">Coilia grayii</name>
    <name type="common">Gray's grenadier anchovy</name>
    <dbReference type="NCBI Taxonomy" id="363190"/>
    <lineage>
        <taxon>Eukaryota</taxon>
        <taxon>Metazoa</taxon>
        <taxon>Chordata</taxon>
        <taxon>Craniata</taxon>
        <taxon>Vertebrata</taxon>
        <taxon>Euteleostomi</taxon>
        <taxon>Actinopterygii</taxon>
        <taxon>Neopterygii</taxon>
        <taxon>Teleostei</taxon>
        <taxon>Clupei</taxon>
        <taxon>Clupeiformes</taxon>
        <taxon>Clupeoidei</taxon>
        <taxon>Engraulidae</taxon>
        <taxon>Coilinae</taxon>
        <taxon>Coilia</taxon>
    </lineage>
</organism>
<keyword evidence="15 21" id="KW-0407">Ion channel</keyword>
<dbReference type="Pfam" id="PF10613">
    <property type="entry name" value="Lig_chan-Glu_bd"/>
    <property type="match status" value="1"/>
</dbReference>
<feature type="site" description="Crucial to convey clamshell closure to channel opening" evidence="19">
    <location>
        <position position="683"/>
    </location>
</feature>
<dbReference type="Proteomes" id="UP001591681">
    <property type="component" value="Unassembled WGS sequence"/>
</dbReference>
<reference evidence="24 25" key="1">
    <citation type="submission" date="2024-09" db="EMBL/GenBank/DDBJ databases">
        <title>A chromosome-level genome assembly of Gray's grenadier anchovy, Coilia grayii.</title>
        <authorList>
            <person name="Fu Z."/>
        </authorList>
    </citation>
    <scope>NUCLEOTIDE SEQUENCE [LARGE SCALE GENOMIC DNA]</scope>
    <source>
        <strain evidence="24">G4</strain>
        <tissue evidence="24">Muscle</tissue>
    </source>
</reference>
<feature type="binding site" evidence="18">
    <location>
        <position position="705"/>
    </location>
    <ligand>
        <name>L-glutamate</name>
        <dbReference type="ChEBI" id="CHEBI:29985"/>
    </ligand>
</feature>
<dbReference type="InterPro" id="IPR001320">
    <property type="entry name" value="Iontro_rcpt_C"/>
</dbReference>
<dbReference type="InterPro" id="IPR015683">
    <property type="entry name" value="Ionotropic_Glu_rcpt"/>
</dbReference>
<keyword evidence="1 21" id="KW-0813">Transport</keyword>
<evidence type="ECO:0000259" key="22">
    <source>
        <dbReference type="SMART" id="SM00079"/>
    </source>
</evidence>
<feature type="binding site" evidence="18">
    <location>
        <position position="753"/>
    </location>
    <ligand>
        <name>L-glutamate</name>
        <dbReference type="ChEBI" id="CHEBI:29985"/>
    </ligand>
</feature>
<feature type="binding site" evidence="18">
    <location>
        <position position="533"/>
    </location>
    <ligand>
        <name>L-glutamate</name>
        <dbReference type="ChEBI" id="CHEBI:29985"/>
    </ligand>
</feature>
<dbReference type="Gene3D" id="3.40.190.10">
    <property type="entry name" value="Periplasmic binding protein-like II"/>
    <property type="match status" value="2"/>
</dbReference>
<evidence type="ECO:0000259" key="23">
    <source>
        <dbReference type="SMART" id="SM00918"/>
    </source>
</evidence>
<evidence type="ECO:0000256" key="20">
    <source>
        <dbReference type="PIRSR" id="PIRSR601508-3"/>
    </source>
</evidence>
<dbReference type="FunFam" id="3.40.190.10:FF:000210">
    <property type="entry name" value="Glutamate receptor ionotropic, kainate 1"/>
    <property type="match status" value="1"/>
</dbReference>
<dbReference type="SUPFAM" id="SSF53822">
    <property type="entry name" value="Periplasmic binding protein-like I"/>
    <property type="match status" value="1"/>
</dbReference>
<comment type="function">
    <text evidence="21">Receptor for glutamate that functions as a ligand-gated ion channel in the central nervous system and plays an important role in excitatory synaptic transmission. L-glutamate acts as an excitatory neurotransmitter at many synapses in the central nervous system.</text>
</comment>
<dbReference type="Gene3D" id="1.10.287.70">
    <property type="match status" value="1"/>
</dbReference>
<dbReference type="SMART" id="SM00918">
    <property type="entry name" value="Lig_chan-Glu_bd"/>
    <property type="match status" value="1"/>
</dbReference>
<evidence type="ECO:0000313" key="25">
    <source>
        <dbReference type="Proteomes" id="UP001591681"/>
    </source>
</evidence>
<evidence type="ECO:0000256" key="2">
    <source>
        <dbReference type="ARBA" id="ARBA00022475"/>
    </source>
</evidence>
<keyword evidence="4 21" id="KW-0812">Transmembrane</keyword>
<dbReference type="InterPro" id="IPR001828">
    <property type="entry name" value="ANF_lig-bd_rcpt"/>
</dbReference>
<dbReference type="AlphaFoldDB" id="A0ABD1K578"/>
<dbReference type="GO" id="GO:0034220">
    <property type="term" value="P:monoatomic ion transmembrane transport"/>
    <property type="evidence" value="ECO:0007669"/>
    <property type="project" value="UniProtKB-KW"/>
</dbReference>
<keyword evidence="11 21" id="KW-0675">Receptor</keyword>
<evidence type="ECO:0000313" key="24">
    <source>
        <dbReference type="EMBL" id="KAL2094289.1"/>
    </source>
</evidence>